<dbReference type="InterPro" id="IPR006437">
    <property type="entry name" value="Phage_terminase_lsu"/>
</dbReference>
<accession>A0A8S5SXS9</accession>
<dbReference type="EMBL" id="BK032693">
    <property type="protein sequence ID" value="DAF55495.1"/>
    <property type="molecule type" value="Genomic_DNA"/>
</dbReference>
<dbReference type="PANTHER" id="PTHR39184:SF1">
    <property type="entry name" value="PBSX PHAGE TERMINASE LARGE SUBUNIT"/>
    <property type="match status" value="1"/>
</dbReference>
<dbReference type="PANTHER" id="PTHR39184">
    <property type="match status" value="1"/>
</dbReference>
<dbReference type="Pfam" id="PF04466">
    <property type="entry name" value="Terminase_3"/>
    <property type="match status" value="1"/>
</dbReference>
<dbReference type="Gene3D" id="3.30.420.240">
    <property type="match status" value="1"/>
</dbReference>
<proteinExistence type="predicted"/>
<dbReference type="InterPro" id="IPR027417">
    <property type="entry name" value="P-loop_NTPase"/>
</dbReference>
<protein>
    <submittedName>
        <fullName evidence="2">Large terminase</fullName>
    </submittedName>
</protein>
<organism evidence="2">
    <name type="scientific">Myoviridae sp. ctLYp5</name>
    <dbReference type="NCBI Taxonomy" id="2827680"/>
    <lineage>
        <taxon>Viruses</taxon>
        <taxon>Duplodnaviria</taxon>
        <taxon>Heunggongvirae</taxon>
        <taxon>Uroviricota</taxon>
        <taxon>Caudoviricetes</taxon>
    </lineage>
</organism>
<reference evidence="2" key="1">
    <citation type="journal article" date="2021" name="Proc. Natl. Acad. Sci. U.S.A.">
        <title>A Catalog of Tens of Thousands of Viruses from Human Metagenomes Reveals Hidden Associations with Chronic Diseases.</title>
        <authorList>
            <person name="Tisza M.J."/>
            <person name="Buck C.B."/>
        </authorList>
    </citation>
    <scope>NUCLEOTIDE SEQUENCE</scope>
    <source>
        <strain evidence="2">CtLYp5</strain>
    </source>
</reference>
<dbReference type="Gene3D" id="3.40.50.300">
    <property type="entry name" value="P-loop containing nucleotide triphosphate hydrolases"/>
    <property type="match status" value="1"/>
</dbReference>
<feature type="domain" description="Phage terminase large subunit N-terminal" evidence="1">
    <location>
        <begin position="15"/>
        <end position="207"/>
    </location>
</feature>
<evidence type="ECO:0000259" key="1">
    <source>
        <dbReference type="Pfam" id="PF04466"/>
    </source>
</evidence>
<sequence length="450" mass="51206">MKNKLHPKFRPLIHKHRYKSLRGGRGGMKSWAVATVLVELARKGRFRIMCARELQNSISDSVISLLSDTIDRAGYTQEYEVQRNRIIHISTGSEFLFYGIKNNPTKIKSIEAIDICWIEEAENVSDESWNILIPTIRKAGSEIWLTWNPKNILDPTYQRFVVNPPDDMVDIVVNYTDNIYLPEVLRLEAESCKARDYDLYRHIWLGEPVADSELSVIKPKWIDAAIDSHIKLGFEATGQRILGFDVADEGDDASATILRHGSVVIDMDEWRGQDVIYSADKVYLYGQEAKSDKIVYDSIGVGAGVKAQFRRKTGKVQTIGFNAGGSVFKPEARYTDDKKNKDMFSNIKAQAWWMVRERFYKTWRAIEFGDTYPVDELISISGSLKDLEYLKAELSRPRVDYDNNGRVKVESKKDMAKRGIPSPNRADALIMAFAPVQGGLNINPNILSRI</sequence>
<dbReference type="InterPro" id="IPR052380">
    <property type="entry name" value="Viral_DNA_packaging_terminase"/>
</dbReference>
<name>A0A8S5SXS9_9CAUD</name>
<dbReference type="InterPro" id="IPR035412">
    <property type="entry name" value="Terminase_L_N"/>
</dbReference>
<evidence type="ECO:0000313" key="2">
    <source>
        <dbReference type="EMBL" id="DAF55495.1"/>
    </source>
</evidence>
<dbReference type="NCBIfam" id="TIGR01547">
    <property type="entry name" value="phage_term_2"/>
    <property type="match status" value="1"/>
</dbReference>